<dbReference type="CDD" id="cd00093">
    <property type="entry name" value="HTH_XRE"/>
    <property type="match status" value="1"/>
</dbReference>
<dbReference type="PROSITE" id="PS50943">
    <property type="entry name" value="HTH_CROC1"/>
    <property type="match status" value="1"/>
</dbReference>
<dbReference type="InterPro" id="IPR001387">
    <property type="entry name" value="Cro/C1-type_HTH"/>
</dbReference>
<protein>
    <submittedName>
        <fullName evidence="2">Scr1 family TA system antitoxin-like transcriptional regulator</fullName>
    </submittedName>
</protein>
<dbReference type="RefSeq" id="WP_377424400.1">
    <property type="nucleotide sequence ID" value="NZ_JBHSPR010000017.1"/>
</dbReference>
<feature type="domain" description="HTH cro/C1-type" evidence="1">
    <location>
        <begin position="10"/>
        <end position="63"/>
    </location>
</feature>
<dbReference type="Gene3D" id="1.10.260.40">
    <property type="entry name" value="lambda repressor-like DNA-binding domains"/>
    <property type="match status" value="1"/>
</dbReference>
<dbReference type="SMART" id="SM00530">
    <property type="entry name" value="HTH_XRE"/>
    <property type="match status" value="1"/>
</dbReference>
<comment type="caution">
    <text evidence="2">The sequence shown here is derived from an EMBL/GenBank/DDBJ whole genome shotgun (WGS) entry which is preliminary data.</text>
</comment>
<dbReference type="InterPro" id="IPR010982">
    <property type="entry name" value="Lambda_DNA-bd_dom_sf"/>
</dbReference>
<dbReference type="Pfam" id="PF19054">
    <property type="entry name" value="DUF5753"/>
    <property type="match status" value="1"/>
</dbReference>
<dbReference type="Proteomes" id="UP001596203">
    <property type="component" value="Unassembled WGS sequence"/>
</dbReference>
<dbReference type="Pfam" id="PF13560">
    <property type="entry name" value="HTH_31"/>
    <property type="match status" value="1"/>
</dbReference>
<sequence length="261" mass="28675">MDMDMWIRALKAARASAQVSQEALAPMIKYSTSLIAGIETGRRRPTMEFARAADEALDTGGLLVELLDRENRQLPPTWFAPWRAVEEQASCLRSFHPCVVPGLLQTEDYARALISSGGLHSPEEVDNLVAARLERQAVLTGEHPKRFVGVIDEMALRRLIGGREVTRAQLEHLVNLAKQPNITLHVIPADAGAYPGIAGGFMLATLLDTDVVLYLENSMAGQLVDRPDVVDTMLRKWDTVLGLAMPEQISLAMIEKLAGEL</sequence>
<proteinExistence type="predicted"/>
<dbReference type="EMBL" id="JBHSPR010000017">
    <property type="protein sequence ID" value="MFC6018738.1"/>
    <property type="molecule type" value="Genomic_DNA"/>
</dbReference>
<evidence type="ECO:0000259" key="1">
    <source>
        <dbReference type="PROSITE" id="PS50943"/>
    </source>
</evidence>
<gene>
    <name evidence="2" type="ORF">ACFP2T_21320</name>
</gene>
<evidence type="ECO:0000313" key="2">
    <source>
        <dbReference type="EMBL" id="MFC6018738.1"/>
    </source>
</evidence>
<name>A0ABW1KD95_9ACTN</name>
<organism evidence="2 3">
    <name type="scientific">Plantactinospora solaniradicis</name>
    <dbReference type="NCBI Taxonomy" id="1723736"/>
    <lineage>
        <taxon>Bacteria</taxon>
        <taxon>Bacillati</taxon>
        <taxon>Actinomycetota</taxon>
        <taxon>Actinomycetes</taxon>
        <taxon>Micromonosporales</taxon>
        <taxon>Micromonosporaceae</taxon>
        <taxon>Plantactinospora</taxon>
    </lineage>
</organism>
<accession>A0ABW1KD95</accession>
<dbReference type="InterPro" id="IPR043917">
    <property type="entry name" value="DUF5753"/>
</dbReference>
<reference evidence="3" key="1">
    <citation type="journal article" date="2019" name="Int. J. Syst. Evol. Microbiol.">
        <title>The Global Catalogue of Microorganisms (GCM) 10K type strain sequencing project: providing services to taxonomists for standard genome sequencing and annotation.</title>
        <authorList>
            <consortium name="The Broad Institute Genomics Platform"/>
            <consortium name="The Broad Institute Genome Sequencing Center for Infectious Disease"/>
            <person name="Wu L."/>
            <person name="Ma J."/>
        </authorList>
    </citation>
    <scope>NUCLEOTIDE SEQUENCE [LARGE SCALE GENOMIC DNA]</scope>
    <source>
        <strain evidence="3">ZS-35-S2</strain>
    </source>
</reference>
<keyword evidence="3" id="KW-1185">Reference proteome</keyword>
<evidence type="ECO:0000313" key="3">
    <source>
        <dbReference type="Proteomes" id="UP001596203"/>
    </source>
</evidence>
<dbReference type="SUPFAM" id="SSF47413">
    <property type="entry name" value="lambda repressor-like DNA-binding domains"/>
    <property type="match status" value="1"/>
</dbReference>